<dbReference type="SMART" id="SM00382">
    <property type="entry name" value="AAA"/>
    <property type="match status" value="1"/>
</dbReference>
<dbReference type="InterPro" id="IPR003439">
    <property type="entry name" value="ABC_transporter-like_ATP-bd"/>
</dbReference>
<dbReference type="PROSITE" id="PS50893">
    <property type="entry name" value="ABC_TRANSPORTER_2"/>
    <property type="match status" value="1"/>
</dbReference>
<dbReference type="SUPFAM" id="SSF52540">
    <property type="entry name" value="P-loop containing nucleoside triphosphate hydrolases"/>
    <property type="match status" value="1"/>
</dbReference>
<keyword evidence="2" id="KW-0813">Transport</keyword>
<evidence type="ECO:0000313" key="7">
    <source>
        <dbReference type="Proteomes" id="UP001549162"/>
    </source>
</evidence>
<dbReference type="RefSeq" id="WP_354369482.1">
    <property type="nucleotide sequence ID" value="NZ_JBEPMA010000020.1"/>
</dbReference>
<evidence type="ECO:0000256" key="3">
    <source>
        <dbReference type="ARBA" id="ARBA00022741"/>
    </source>
</evidence>
<dbReference type="Proteomes" id="UP001549162">
    <property type="component" value="Unassembled WGS sequence"/>
</dbReference>
<evidence type="ECO:0000256" key="1">
    <source>
        <dbReference type="ARBA" id="ARBA00005417"/>
    </source>
</evidence>
<dbReference type="PROSITE" id="PS00211">
    <property type="entry name" value="ABC_TRANSPORTER_1"/>
    <property type="match status" value="1"/>
</dbReference>
<comment type="similarity">
    <text evidence="1">Belongs to the ABC transporter superfamily.</text>
</comment>
<evidence type="ECO:0000259" key="5">
    <source>
        <dbReference type="PROSITE" id="PS50893"/>
    </source>
</evidence>
<dbReference type="InterPro" id="IPR027417">
    <property type="entry name" value="P-loop_NTPase"/>
</dbReference>
<keyword evidence="7" id="KW-1185">Reference proteome</keyword>
<protein>
    <submittedName>
        <fullName evidence="6">ABC-2 type transport system ATP-binding protein</fullName>
    </submittedName>
</protein>
<gene>
    <name evidence="6" type="ORF">ABID14_001945</name>
</gene>
<keyword evidence="3" id="KW-0547">Nucleotide-binding</keyword>
<dbReference type="Gene3D" id="3.40.50.300">
    <property type="entry name" value="P-loop containing nucleotide triphosphate hydrolases"/>
    <property type="match status" value="1"/>
</dbReference>
<accession>A0ABV2JC19</accession>
<reference evidence="6 7" key="1">
    <citation type="submission" date="2024-06" db="EMBL/GenBank/DDBJ databases">
        <title>Genomic Encyclopedia of Type Strains, Phase IV (KMG-IV): sequencing the most valuable type-strain genomes for metagenomic binning, comparative biology and taxonomic classification.</title>
        <authorList>
            <person name="Goeker M."/>
        </authorList>
    </citation>
    <scope>NUCLEOTIDE SEQUENCE [LARGE SCALE GENOMIC DNA]</scope>
    <source>
        <strain evidence="6 7">DSM 21460</strain>
    </source>
</reference>
<dbReference type="GO" id="GO:0005524">
    <property type="term" value="F:ATP binding"/>
    <property type="evidence" value="ECO:0007669"/>
    <property type="project" value="UniProtKB-KW"/>
</dbReference>
<proteinExistence type="inferred from homology"/>
<dbReference type="PANTHER" id="PTHR43335:SF4">
    <property type="entry name" value="ABC TRANSPORTER, ATP-BINDING PROTEIN"/>
    <property type="match status" value="1"/>
</dbReference>
<dbReference type="EMBL" id="JBEPMA010000020">
    <property type="protein sequence ID" value="MET3618307.1"/>
    <property type="molecule type" value="Genomic_DNA"/>
</dbReference>
<dbReference type="InterPro" id="IPR003593">
    <property type="entry name" value="AAA+_ATPase"/>
</dbReference>
<dbReference type="PANTHER" id="PTHR43335">
    <property type="entry name" value="ABC TRANSPORTER, ATP-BINDING PROTEIN"/>
    <property type="match status" value="1"/>
</dbReference>
<keyword evidence="4 6" id="KW-0067">ATP-binding</keyword>
<organism evidence="6 7">
    <name type="scientific">Peptoniphilus olsenii</name>
    <dbReference type="NCBI Taxonomy" id="411570"/>
    <lineage>
        <taxon>Bacteria</taxon>
        <taxon>Bacillati</taxon>
        <taxon>Bacillota</taxon>
        <taxon>Tissierellia</taxon>
        <taxon>Tissierellales</taxon>
        <taxon>Peptoniphilaceae</taxon>
        <taxon>Peptoniphilus</taxon>
    </lineage>
</organism>
<feature type="domain" description="ABC transporter" evidence="5">
    <location>
        <begin position="5"/>
        <end position="233"/>
    </location>
</feature>
<evidence type="ECO:0000256" key="4">
    <source>
        <dbReference type="ARBA" id="ARBA00022840"/>
    </source>
</evidence>
<comment type="caution">
    <text evidence="6">The sequence shown here is derived from an EMBL/GenBank/DDBJ whole genome shotgun (WGS) entry which is preliminary data.</text>
</comment>
<sequence length="301" mass="34036">MQDVINLTNLVKVYKNQKVVDIKNLVIKKNSIYGLIGPNGAGKSTTMKMICGLTKATSGSIVVNKITMNDKNRIKILSQIGSLIETPSYYENLTGFENLEIVSKYKQLKNSDILEVLQIVGLLSNKDKLVKKYSLGMKQRLGIAMALIGYPKLMILDEPTNGLDPQAMEDIRNLIKSLPNKFDTTIMISSHALDEIEKMADHIGIIGKGKILYQGEIKSFKAKFKGEIHFKTSANEKATVLLERFNPRLNDETISFGYMNDEKIAQIGRLLYKNNIDSYRIYEEINSLEKIFLDFTKNEQL</sequence>
<dbReference type="Pfam" id="PF00005">
    <property type="entry name" value="ABC_tran"/>
    <property type="match status" value="1"/>
</dbReference>
<name>A0ABV2JC19_9FIRM</name>
<dbReference type="InterPro" id="IPR017871">
    <property type="entry name" value="ABC_transporter-like_CS"/>
</dbReference>
<evidence type="ECO:0000256" key="2">
    <source>
        <dbReference type="ARBA" id="ARBA00022448"/>
    </source>
</evidence>
<evidence type="ECO:0000313" key="6">
    <source>
        <dbReference type="EMBL" id="MET3618307.1"/>
    </source>
</evidence>